<reference evidence="1 2" key="1">
    <citation type="submission" date="2021-04" db="EMBL/GenBank/DDBJ databases">
        <title>Complete genome sequencing of Allochromatium tepidum strain NZ.</title>
        <authorList>
            <person name="Tsukatani Y."/>
            <person name="Mori H."/>
        </authorList>
    </citation>
    <scope>NUCLEOTIDE SEQUENCE [LARGE SCALE GENOMIC DNA]</scope>
    <source>
        <strain evidence="1 2">NZ</strain>
        <plasmid evidence="1 2">pAt1</plasmid>
    </source>
</reference>
<name>A0ABN6GFC8_9GAMM</name>
<protein>
    <submittedName>
        <fullName evidence="1">Uncharacterized protein</fullName>
    </submittedName>
</protein>
<organism evidence="1 2">
    <name type="scientific">Allochromatium tepidum</name>
    <dbReference type="NCBI Taxonomy" id="553982"/>
    <lineage>
        <taxon>Bacteria</taxon>
        <taxon>Pseudomonadati</taxon>
        <taxon>Pseudomonadota</taxon>
        <taxon>Gammaproteobacteria</taxon>
        <taxon>Chromatiales</taxon>
        <taxon>Chromatiaceae</taxon>
        <taxon>Allochromatium</taxon>
    </lineage>
</organism>
<keyword evidence="1" id="KW-0614">Plasmid</keyword>
<accession>A0ABN6GFC8</accession>
<gene>
    <name evidence="1" type="ORF">Atep_30060</name>
</gene>
<evidence type="ECO:0000313" key="2">
    <source>
        <dbReference type="Proteomes" id="UP000680679"/>
    </source>
</evidence>
<sequence>MTGMNVVEQALPIVVKTLAGKLGVEIHIGGYEASTDGHTIRIPALPIDGSPSLRAKAYG</sequence>
<evidence type="ECO:0000313" key="1">
    <source>
        <dbReference type="EMBL" id="BCU08329.1"/>
    </source>
</evidence>
<geneLocation type="plasmid" evidence="1 2">
    <name>pAt1</name>
</geneLocation>
<dbReference type="Proteomes" id="UP000680679">
    <property type="component" value="Plasmid pAt1"/>
</dbReference>
<proteinExistence type="predicted"/>
<keyword evidence="2" id="KW-1185">Reference proteome</keyword>
<dbReference type="EMBL" id="AP024564">
    <property type="protein sequence ID" value="BCU08329.1"/>
    <property type="molecule type" value="Genomic_DNA"/>
</dbReference>